<comment type="caution">
    <text evidence="6">The sequence shown here is derived from an EMBL/GenBank/DDBJ whole genome shotgun (WGS) entry which is preliminary data.</text>
</comment>
<dbReference type="Pfam" id="PF25601">
    <property type="entry name" value="AAA_lid_14"/>
    <property type="match status" value="1"/>
</dbReference>
<dbReference type="InterPro" id="IPR002078">
    <property type="entry name" value="Sigma_54_int"/>
</dbReference>
<proteinExistence type="predicted"/>
<sequence>MSGKPVKEFSEEAALLLNSYPWPGNVRELINVVERCTILSLHKVISAGDLPASLRESNPQAPGSVELKSLSDLEKEHIRLVLARSKSLEEAAGILGIDPATLWRKRKRYHLA</sequence>
<name>A0A1F5YMB0_9BACT</name>
<dbReference type="AlphaFoldDB" id="A0A1F5YMB0"/>
<dbReference type="PANTHER" id="PTHR32071">
    <property type="entry name" value="TRANSCRIPTIONAL REGULATORY PROTEIN"/>
    <property type="match status" value="1"/>
</dbReference>
<gene>
    <name evidence="6" type="ORF">A3F83_02725</name>
</gene>
<keyword evidence="4" id="KW-0804">Transcription</keyword>
<evidence type="ECO:0000256" key="2">
    <source>
        <dbReference type="ARBA" id="ARBA00022840"/>
    </source>
</evidence>
<dbReference type="Gene3D" id="1.10.10.60">
    <property type="entry name" value="Homeodomain-like"/>
    <property type="match status" value="1"/>
</dbReference>
<organism evidence="6 7">
    <name type="scientific">Candidatus Glassbacteria bacterium RIFCSPLOWO2_12_FULL_58_11</name>
    <dbReference type="NCBI Taxonomy" id="1817867"/>
    <lineage>
        <taxon>Bacteria</taxon>
        <taxon>Candidatus Glassiibacteriota</taxon>
    </lineage>
</organism>
<protein>
    <recommendedName>
        <fullName evidence="5">Sigma-54 factor interaction domain-containing protein</fullName>
    </recommendedName>
</protein>
<dbReference type="Gene3D" id="1.10.8.60">
    <property type="match status" value="1"/>
</dbReference>
<evidence type="ECO:0000256" key="3">
    <source>
        <dbReference type="ARBA" id="ARBA00023015"/>
    </source>
</evidence>
<dbReference type="PANTHER" id="PTHR32071:SF119">
    <property type="entry name" value="SIGMA L-DEPENDENT TRANSCRIPTIONAL REGULATOR YPLP-RELATED"/>
    <property type="match status" value="1"/>
</dbReference>
<evidence type="ECO:0000259" key="5">
    <source>
        <dbReference type="PROSITE" id="PS50045"/>
    </source>
</evidence>
<dbReference type="InterPro" id="IPR002197">
    <property type="entry name" value="HTH_Fis"/>
</dbReference>
<dbReference type="GO" id="GO:0005524">
    <property type="term" value="F:ATP binding"/>
    <property type="evidence" value="ECO:0007669"/>
    <property type="project" value="UniProtKB-KW"/>
</dbReference>
<dbReference type="InterPro" id="IPR009057">
    <property type="entry name" value="Homeodomain-like_sf"/>
</dbReference>
<dbReference type="InterPro" id="IPR058031">
    <property type="entry name" value="AAA_lid_NorR"/>
</dbReference>
<dbReference type="GO" id="GO:0006355">
    <property type="term" value="P:regulation of DNA-templated transcription"/>
    <property type="evidence" value="ECO:0007669"/>
    <property type="project" value="InterPro"/>
</dbReference>
<accession>A0A1F5YMB0</accession>
<reference evidence="6 7" key="1">
    <citation type="journal article" date="2016" name="Nat. Commun.">
        <title>Thousands of microbial genomes shed light on interconnected biogeochemical processes in an aquifer system.</title>
        <authorList>
            <person name="Anantharaman K."/>
            <person name="Brown C.T."/>
            <person name="Hug L.A."/>
            <person name="Sharon I."/>
            <person name="Castelle C.J."/>
            <person name="Probst A.J."/>
            <person name="Thomas B.C."/>
            <person name="Singh A."/>
            <person name="Wilkins M.J."/>
            <person name="Karaoz U."/>
            <person name="Brodie E.L."/>
            <person name="Williams K.H."/>
            <person name="Hubbard S.S."/>
            <person name="Banfield J.F."/>
        </authorList>
    </citation>
    <scope>NUCLEOTIDE SEQUENCE [LARGE SCALE GENOMIC DNA]</scope>
</reference>
<dbReference type="Pfam" id="PF02954">
    <property type="entry name" value="HTH_8"/>
    <property type="match status" value="1"/>
</dbReference>
<dbReference type="PROSITE" id="PS00688">
    <property type="entry name" value="SIGMA54_INTERACT_3"/>
    <property type="match status" value="1"/>
</dbReference>
<dbReference type="GO" id="GO:0043565">
    <property type="term" value="F:sequence-specific DNA binding"/>
    <property type="evidence" value="ECO:0007669"/>
    <property type="project" value="InterPro"/>
</dbReference>
<feature type="domain" description="Sigma-54 factor interaction" evidence="5">
    <location>
        <begin position="1"/>
        <end position="38"/>
    </location>
</feature>
<dbReference type="EMBL" id="MFIX01000210">
    <property type="protein sequence ID" value="OGG01321.1"/>
    <property type="molecule type" value="Genomic_DNA"/>
</dbReference>
<dbReference type="PROSITE" id="PS50045">
    <property type="entry name" value="SIGMA54_INTERACT_4"/>
    <property type="match status" value="1"/>
</dbReference>
<evidence type="ECO:0000256" key="1">
    <source>
        <dbReference type="ARBA" id="ARBA00022741"/>
    </source>
</evidence>
<keyword evidence="2" id="KW-0067">ATP-binding</keyword>
<evidence type="ECO:0000256" key="4">
    <source>
        <dbReference type="ARBA" id="ARBA00023163"/>
    </source>
</evidence>
<dbReference type="Proteomes" id="UP000179129">
    <property type="component" value="Unassembled WGS sequence"/>
</dbReference>
<dbReference type="STRING" id="1817867.A3F83_02725"/>
<evidence type="ECO:0000313" key="7">
    <source>
        <dbReference type="Proteomes" id="UP000179129"/>
    </source>
</evidence>
<dbReference type="InterPro" id="IPR025944">
    <property type="entry name" value="Sigma_54_int_dom_CS"/>
</dbReference>
<evidence type="ECO:0000313" key="6">
    <source>
        <dbReference type="EMBL" id="OGG01321.1"/>
    </source>
</evidence>
<dbReference type="SUPFAM" id="SSF46689">
    <property type="entry name" value="Homeodomain-like"/>
    <property type="match status" value="1"/>
</dbReference>
<keyword evidence="1" id="KW-0547">Nucleotide-binding</keyword>
<keyword evidence="3" id="KW-0805">Transcription regulation</keyword>